<organism evidence="2 3">
    <name type="scientific">Streptomyces aidingensis</name>
    <dbReference type="NCBI Taxonomy" id="910347"/>
    <lineage>
        <taxon>Bacteria</taxon>
        <taxon>Bacillati</taxon>
        <taxon>Actinomycetota</taxon>
        <taxon>Actinomycetes</taxon>
        <taxon>Kitasatosporales</taxon>
        <taxon>Streptomycetaceae</taxon>
        <taxon>Streptomyces</taxon>
    </lineage>
</organism>
<evidence type="ECO:0000259" key="1">
    <source>
        <dbReference type="Pfam" id="PF04149"/>
    </source>
</evidence>
<reference evidence="2 3" key="1">
    <citation type="submission" date="2016-10" db="EMBL/GenBank/DDBJ databases">
        <authorList>
            <person name="de Groot N.N."/>
        </authorList>
    </citation>
    <scope>NUCLEOTIDE SEQUENCE [LARGE SCALE GENOMIC DNA]</scope>
    <source>
        <strain evidence="2 3">CGMCC 4.5739</strain>
    </source>
</reference>
<dbReference type="EMBL" id="FOLM01000012">
    <property type="protein sequence ID" value="SFD26184.1"/>
    <property type="molecule type" value="Genomic_DNA"/>
</dbReference>
<dbReference type="RefSeq" id="WP_093840331.1">
    <property type="nucleotide sequence ID" value="NZ_FOLM01000012.1"/>
</dbReference>
<keyword evidence="3" id="KW-1185">Reference proteome</keyword>
<dbReference type="Pfam" id="PF04149">
    <property type="entry name" value="DUF397"/>
    <property type="match status" value="1"/>
</dbReference>
<dbReference type="OrthoDB" id="4570646at2"/>
<feature type="domain" description="DUF397" evidence="1">
    <location>
        <begin position="9"/>
        <end position="60"/>
    </location>
</feature>
<evidence type="ECO:0000313" key="2">
    <source>
        <dbReference type="EMBL" id="SFD26184.1"/>
    </source>
</evidence>
<proteinExistence type="predicted"/>
<dbReference type="AlphaFoldDB" id="A0A1I1QVL3"/>
<accession>A0A1I1QVL3</accession>
<dbReference type="InterPro" id="IPR007278">
    <property type="entry name" value="DUF397"/>
</dbReference>
<name>A0A1I1QVL3_9ACTN</name>
<dbReference type="STRING" id="910347.SAMN05421773_11234"/>
<gene>
    <name evidence="2" type="ORF">SAMN05421773_11234</name>
</gene>
<protein>
    <recommendedName>
        <fullName evidence="1">DUF397 domain-containing protein</fullName>
    </recommendedName>
</protein>
<evidence type="ECO:0000313" key="3">
    <source>
        <dbReference type="Proteomes" id="UP000199207"/>
    </source>
</evidence>
<dbReference type="Proteomes" id="UP000199207">
    <property type="component" value="Unassembled WGS sequence"/>
</dbReference>
<sequence>MKPTRDGLWRKSSYSGDNNGACLEVRDDVSGAVPVRDSKMPHAAHLIFPDMAWQSFVNFVS</sequence>